<feature type="binding site" description="axial binding residue" evidence="11">
    <location>
        <position position="238"/>
    </location>
    <ligand>
        <name>heme</name>
        <dbReference type="ChEBI" id="CHEBI:30413"/>
        <label>3</label>
    </ligand>
    <ligandPart>
        <name>Fe</name>
        <dbReference type="ChEBI" id="CHEBI:18248"/>
    </ligandPart>
</feature>
<dbReference type="GO" id="GO:0020037">
    <property type="term" value="F:heme binding"/>
    <property type="evidence" value="ECO:0007669"/>
    <property type="project" value="InterPro"/>
</dbReference>
<feature type="binding site" description="axial binding residue" evidence="11">
    <location>
        <position position="313"/>
    </location>
    <ligand>
        <name>heme</name>
        <dbReference type="ChEBI" id="CHEBI:30413"/>
        <label>4</label>
    </ligand>
    <ligandPart>
        <name>Fe</name>
        <dbReference type="ChEBI" id="CHEBI:18248"/>
    </ligandPart>
</feature>
<keyword evidence="8 9" id="KW-0408">Iron</keyword>
<comment type="function">
    <text evidence="1 9">The reaction center of purple bacteria contains a tightly bound cytochrome molecule which re-reduces the photo oxidized primary electron donor.</text>
</comment>
<dbReference type="GO" id="GO:0005506">
    <property type="term" value="F:iron ion binding"/>
    <property type="evidence" value="ECO:0007669"/>
    <property type="project" value="InterPro"/>
</dbReference>
<dbReference type="PIRSF" id="PIRSF000017">
    <property type="entry name" value="RC_cytochrome"/>
    <property type="match status" value="1"/>
</dbReference>
<dbReference type="GO" id="GO:0009055">
    <property type="term" value="F:electron transfer activity"/>
    <property type="evidence" value="ECO:0007669"/>
    <property type="project" value="InterPro"/>
</dbReference>
<evidence type="ECO:0000256" key="3">
    <source>
        <dbReference type="ARBA" id="ARBA00022448"/>
    </source>
</evidence>
<feature type="binding site" description="covalent" evidence="10">
    <location>
        <position position="155"/>
    </location>
    <ligand>
        <name>heme</name>
        <dbReference type="ChEBI" id="CHEBI:30413"/>
        <label>2</label>
    </ligand>
</feature>
<sequence>MKLLRKFLILPALLVSILLLSGCERPPMESVQHGFRGTGMDLVYNPRLLAEQAQKNTVPVSYGPAPADGPKAGAAYKNVKVLGNLSVAQFGGFMVAITSWVAPEQGCTYCHNPANFADDSLYTKQVARNMILMTQRVNTQWQDHVAQTGVTCYTCHRGNNIPQQVWFKEPKQQTGNGLLGNKNGQNTPVSSSGYASLPNDYFSQYLSKSSNIRVAGNTALPTGNKHSFNETESTYALMMHFSKSLGVNCTYCHNSRNFSSWEESPPQRARAWYAIRMARDINNNYMEPIKGLFPPHRLGPTGDVAKANCATCHQGAYKPLYGVSMLSDYPFLTGPAKVTQKSKDSDPAAKSVAMK</sequence>
<evidence type="ECO:0000313" key="13">
    <source>
        <dbReference type="Proteomes" id="UP000248592"/>
    </source>
</evidence>
<dbReference type="InterPro" id="IPR003158">
    <property type="entry name" value="Photosyn_RC_cyt_c-su"/>
</dbReference>
<feature type="binding site" description="axial binding residue" evidence="11">
    <location>
        <position position="156"/>
    </location>
    <ligand>
        <name>heme</name>
        <dbReference type="ChEBI" id="CHEBI:30413"/>
        <label>2</label>
    </ligand>
    <ligandPart>
        <name>Fe</name>
        <dbReference type="ChEBI" id="CHEBI:18248"/>
    </ligandPart>
</feature>
<dbReference type="Proteomes" id="UP000248592">
    <property type="component" value="Chromosome"/>
</dbReference>
<keyword evidence="7 9" id="KW-0249">Electron transport</keyword>
<keyword evidence="9" id="KW-0674">Reaction center</keyword>
<feature type="binding site" description="axial binding residue" evidence="11">
    <location>
        <position position="94"/>
    </location>
    <ligand>
        <name>heme</name>
        <dbReference type="ChEBI" id="CHEBI:30413"/>
        <label>1</label>
    </ligand>
    <ligandPart>
        <name>Fe</name>
        <dbReference type="ChEBI" id="CHEBI:18248"/>
    </ligandPart>
</feature>
<feature type="binding site" description="axial binding residue" evidence="11">
    <location>
        <position position="130"/>
    </location>
    <ligand>
        <name>heme</name>
        <dbReference type="ChEBI" id="CHEBI:30413"/>
        <label>2</label>
    </ligand>
    <ligandPart>
        <name>Fe</name>
        <dbReference type="ChEBI" id="CHEBI:18248"/>
    </ligandPart>
</feature>
<dbReference type="CDD" id="cd09224">
    <property type="entry name" value="CytoC_RC"/>
    <property type="match status" value="1"/>
</dbReference>
<organism evidence="12 13">
    <name type="scientific">Polynucleobacter paneuropaeus</name>
    <dbReference type="NCBI Taxonomy" id="2527775"/>
    <lineage>
        <taxon>Bacteria</taxon>
        <taxon>Pseudomonadati</taxon>
        <taxon>Pseudomonadota</taxon>
        <taxon>Betaproteobacteria</taxon>
        <taxon>Burkholderiales</taxon>
        <taxon>Burkholderiaceae</taxon>
        <taxon>Polynucleobacter</taxon>
    </lineage>
</organism>
<dbReference type="Pfam" id="PF02276">
    <property type="entry name" value="CytoC_RC"/>
    <property type="match status" value="1"/>
</dbReference>
<gene>
    <name evidence="12" type="ORF">Pas1_01870</name>
</gene>
<dbReference type="AlphaFoldDB" id="A0A2Z4JRB7"/>
<dbReference type="Gene3D" id="1.10.468.10">
    <property type="entry name" value="Photosynthetic Reaction Center, subunit C, domain 2"/>
    <property type="match status" value="2"/>
</dbReference>
<dbReference type="EMBL" id="CP030085">
    <property type="protein sequence ID" value="AWW49233.1"/>
    <property type="molecule type" value="Genomic_DNA"/>
</dbReference>
<reference evidence="13" key="1">
    <citation type="submission" date="2018-06" db="EMBL/GenBank/DDBJ databases">
        <title>Description of a new Polynucleobacter species.</title>
        <authorList>
            <person name="Hahn M.W."/>
        </authorList>
    </citation>
    <scope>NUCLEOTIDE SEQUENCE [LARGE SCALE GENOMIC DNA]</scope>
    <source>
        <strain evidence="13">MG-25-Pas1-D2</strain>
    </source>
</reference>
<name>A0A2Z4JRB7_9BURK</name>
<feature type="binding site" description="covalent" evidence="10">
    <location>
        <position position="252"/>
    </location>
    <ligand>
        <name>heme</name>
        <dbReference type="ChEBI" id="CHEBI:30413"/>
        <label>3</label>
    </ligand>
</feature>
<feature type="binding site" description="covalent" evidence="10">
    <location>
        <position position="107"/>
    </location>
    <ligand>
        <name>heme</name>
        <dbReference type="ChEBI" id="CHEBI:30413"/>
        <label>1</label>
    </ligand>
</feature>
<evidence type="ECO:0000256" key="2">
    <source>
        <dbReference type="ARBA" id="ARBA00015978"/>
    </source>
</evidence>
<evidence type="ECO:0000256" key="8">
    <source>
        <dbReference type="ARBA" id="ARBA00023004"/>
    </source>
</evidence>
<keyword evidence="5 9" id="KW-0349">Heme</keyword>
<evidence type="ECO:0000256" key="11">
    <source>
        <dbReference type="PIRSR" id="PIRSR000017-2"/>
    </source>
</evidence>
<feature type="binding site" description="axial binding residue" evidence="11">
    <location>
        <position position="144"/>
    </location>
    <ligand>
        <name>heme</name>
        <dbReference type="ChEBI" id="CHEBI:30413"/>
        <label>4</label>
    </ligand>
    <ligandPart>
        <name>Fe</name>
        <dbReference type="ChEBI" id="CHEBI:18248"/>
    </ligandPart>
</feature>
<feature type="binding site" description="axial binding residue" evidence="11">
    <location>
        <position position="253"/>
    </location>
    <ligand>
        <name>heme</name>
        <dbReference type="ChEBI" id="CHEBI:30413"/>
        <label>3</label>
    </ligand>
    <ligandPart>
        <name>Fe</name>
        <dbReference type="ChEBI" id="CHEBI:18248"/>
    </ligandPart>
</feature>
<dbReference type="InterPro" id="IPR023119">
    <property type="entry name" value="Multihaem_cyt_PRC_cyt_su-like"/>
</dbReference>
<evidence type="ECO:0000256" key="9">
    <source>
        <dbReference type="PIRNR" id="PIRNR000017"/>
    </source>
</evidence>
<keyword evidence="3 9" id="KW-0813">Transport</keyword>
<accession>A0A2Z4JRB7</accession>
<dbReference type="NCBIfam" id="NF040706">
    <property type="entry name" value="photo_cyt_PufC"/>
    <property type="match status" value="1"/>
</dbReference>
<dbReference type="GO" id="GO:0030077">
    <property type="term" value="C:plasma membrane light-harvesting complex"/>
    <property type="evidence" value="ECO:0007669"/>
    <property type="project" value="InterPro"/>
</dbReference>
<dbReference type="SUPFAM" id="SSF48695">
    <property type="entry name" value="Multiheme cytochromes"/>
    <property type="match status" value="1"/>
</dbReference>
<proteinExistence type="predicted"/>
<feature type="binding site" description="covalent" evidence="10">
    <location>
        <position position="249"/>
    </location>
    <ligand>
        <name>heme</name>
        <dbReference type="ChEBI" id="CHEBI:30413"/>
        <label>3</label>
    </ligand>
</feature>
<evidence type="ECO:0000256" key="5">
    <source>
        <dbReference type="ARBA" id="ARBA00022617"/>
    </source>
</evidence>
<protein>
    <recommendedName>
        <fullName evidence="2 9">Photosynthetic reaction center cytochrome c subunit</fullName>
    </recommendedName>
</protein>
<keyword evidence="4 9" id="KW-0602">Photosynthesis</keyword>
<keyword evidence="6 9" id="KW-0479">Metal-binding</keyword>
<evidence type="ECO:0000256" key="6">
    <source>
        <dbReference type="ARBA" id="ARBA00022723"/>
    </source>
</evidence>
<feature type="binding site" description="axial binding residue" evidence="11">
    <location>
        <position position="111"/>
    </location>
    <ligand>
        <name>heme</name>
        <dbReference type="ChEBI" id="CHEBI:30413"/>
        <label>1</label>
    </ligand>
    <ligandPart>
        <name>Fe</name>
        <dbReference type="ChEBI" id="CHEBI:18248"/>
    </ligandPart>
</feature>
<feature type="binding site" description="covalent" evidence="10">
    <location>
        <position position="309"/>
    </location>
    <ligand>
        <name>heme</name>
        <dbReference type="ChEBI" id="CHEBI:30413"/>
        <label>4</label>
    </ligand>
</feature>
<feature type="binding site" description="covalent" evidence="10">
    <location>
        <position position="312"/>
    </location>
    <ligand>
        <name>heme</name>
        <dbReference type="ChEBI" id="CHEBI:30413"/>
        <label>4</label>
    </ligand>
</feature>
<dbReference type="InterPro" id="IPR036280">
    <property type="entry name" value="Multihaem_cyt_sf"/>
</dbReference>
<dbReference type="GO" id="GO:0019684">
    <property type="term" value="P:photosynthesis, light reaction"/>
    <property type="evidence" value="ECO:0007669"/>
    <property type="project" value="InterPro"/>
</dbReference>
<evidence type="ECO:0000256" key="10">
    <source>
        <dbReference type="PIRSR" id="PIRSR000017-1"/>
    </source>
</evidence>
<evidence type="ECO:0000256" key="7">
    <source>
        <dbReference type="ARBA" id="ARBA00022982"/>
    </source>
</evidence>
<evidence type="ECO:0000256" key="4">
    <source>
        <dbReference type="ARBA" id="ARBA00022531"/>
    </source>
</evidence>
<comment type="PTM">
    <text evidence="9 10">Binds 4 heme groups per subunit.</text>
</comment>
<feature type="binding site" description="covalent" evidence="10">
    <location>
        <position position="110"/>
    </location>
    <ligand>
        <name>heme</name>
        <dbReference type="ChEBI" id="CHEBI:30413"/>
        <label>1</label>
    </ligand>
</feature>
<evidence type="ECO:0000256" key="1">
    <source>
        <dbReference type="ARBA" id="ARBA00003196"/>
    </source>
</evidence>
<dbReference type="PROSITE" id="PS51257">
    <property type="entry name" value="PROKAR_LIPOPROTEIN"/>
    <property type="match status" value="1"/>
</dbReference>
<evidence type="ECO:0000313" key="12">
    <source>
        <dbReference type="EMBL" id="AWW49233.1"/>
    </source>
</evidence>
<feature type="binding site" description="covalent" evidence="10">
    <location>
        <position position="152"/>
    </location>
    <ligand>
        <name>heme</name>
        <dbReference type="ChEBI" id="CHEBI:30413"/>
        <label>2</label>
    </ligand>
</feature>
<dbReference type="RefSeq" id="WP_112294341.1">
    <property type="nucleotide sequence ID" value="NZ_CBCSBS010000001.1"/>
</dbReference>